<protein>
    <recommendedName>
        <fullName evidence="3">CoA protein activase</fullName>
    </recommendedName>
</protein>
<reference evidence="2" key="1">
    <citation type="journal article" date="2017" name="Appl. Environ. Microbiol.">
        <title>Genomic analysis of Calderihabitans maritimus KKC1, a thermophilic hydrogenogenic carboxydotrophic bacterium isolated from marine sediment.</title>
        <authorList>
            <person name="Omae K."/>
            <person name="Yoneda Y."/>
            <person name="Fukuyama Y."/>
            <person name="Yoshida T."/>
            <person name="Sako Y."/>
        </authorList>
    </citation>
    <scope>NUCLEOTIDE SEQUENCE [LARGE SCALE GENOMIC DNA]</scope>
    <source>
        <strain evidence="2">KKC1</strain>
    </source>
</reference>
<keyword evidence="2" id="KW-1185">Reference proteome</keyword>
<name>A0A1Z5HXK7_9FIRM</name>
<dbReference type="PANTHER" id="PTHR32329">
    <property type="entry name" value="BIFUNCTIONAL PROTEIN [INCLUDES 2-HYDROXYACYL-COA DEHYDRATASE (N-TER) AND ITS ACTIVATOR DOMAIN (C_TERM)-RELATED"/>
    <property type="match status" value="1"/>
</dbReference>
<gene>
    <name evidence="1" type="ORF">KKC1_33550</name>
</gene>
<dbReference type="Proteomes" id="UP000197032">
    <property type="component" value="Unassembled WGS sequence"/>
</dbReference>
<comment type="caution">
    <text evidence="1">The sequence shown here is derived from an EMBL/GenBank/DDBJ whole genome shotgun (WGS) entry which is preliminary data.</text>
</comment>
<dbReference type="Gene3D" id="3.40.50.11900">
    <property type="match status" value="1"/>
</dbReference>
<dbReference type="EMBL" id="BDGJ01000207">
    <property type="protein sequence ID" value="GAW94244.1"/>
    <property type="molecule type" value="Genomic_DNA"/>
</dbReference>
<evidence type="ECO:0000313" key="1">
    <source>
        <dbReference type="EMBL" id="GAW94244.1"/>
    </source>
</evidence>
<dbReference type="InterPro" id="IPR051805">
    <property type="entry name" value="Dehydratase_Activator_Redct"/>
</dbReference>
<dbReference type="RefSeq" id="WP_192868283.1">
    <property type="nucleotide sequence ID" value="NZ_BDGJ01000207.1"/>
</dbReference>
<proteinExistence type="predicted"/>
<organism evidence="1 2">
    <name type="scientific">Calderihabitans maritimus</name>
    <dbReference type="NCBI Taxonomy" id="1246530"/>
    <lineage>
        <taxon>Bacteria</taxon>
        <taxon>Bacillati</taxon>
        <taxon>Bacillota</taxon>
        <taxon>Clostridia</taxon>
        <taxon>Neomoorellales</taxon>
        <taxon>Calderihabitantaceae</taxon>
        <taxon>Calderihabitans</taxon>
    </lineage>
</organism>
<dbReference type="AlphaFoldDB" id="A0A1Z5HXK7"/>
<accession>A0A1Z5HXK7</accession>
<evidence type="ECO:0008006" key="3">
    <source>
        <dbReference type="Google" id="ProtNLM"/>
    </source>
</evidence>
<evidence type="ECO:0000313" key="2">
    <source>
        <dbReference type="Proteomes" id="UP000197032"/>
    </source>
</evidence>
<dbReference type="PANTHER" id="PTHR32329:SF2">
    <property type="entry name" value="BIFUNCTIONAL PROTEIN [INCLUDES 2-HYDROXYACYL-COA DEHYDRATASE (N-TER) AND ITS ACTIVATOR DOMAIN (C_TERM)"/>
    <property type="match status" value="1"/>
</dbReference>
<sequence length="362" mass="40827">MKISFPYMGTSHIAFKHLINSLGHEAIVPPKPSKETLSLGVQHAPEFACIPFKLLLGTYLQVLERGAEMIITSGGVGPCRAGLYGMLHQKILESLGYKFKMLVFEPPLKGPIDFINKIRRVLRPAGVSWRQFIKIFKTSWTKLVTLDEVEILSHQIRPYEINRGETSRVFEKCLKIIDEADTREEILEAKEESFRLLKSIPQDSSRKPLRVGIIGEIYVVLEPFINMDIEKTLGEMGVQTHRSIYLTDWTRDNTLFDGEKDIKKAARPYLDQLIGGHGLNSIGEAVLYAKNGYDGIVHLAPFTCVPEIVAKSILPQITRDFGIPILTLFLDEQTGKAGIQTRLEAFVDLLHQRRAVMEVSLS</sequence>